<gene>
    <name evidence="1" type="ORF">COO09_20350</name>
</gene>
<accession>A0A2A4FRW5</accession>
<keyword evidence="2" id="KW-1185">Reference proteome</keyword>
<comment type="caution">
    <text evidence="1">The sequence shown here is derived from an EMBL/GenBank/DDBJ whole genome shotgun (WGS) entry which is preliminary data.</text>
</comment>
<reference evidence="1 2" key="1">
    <citation type="submission" date="2017-09" db="EMBL/GenBank/DDBJ databases">
        <title>The Catabolism of 3,6-Dichlorosalicylic acid is Initiated by the Cytochrome P450 Monooxygenase DsmABC in Rhizorhabdus dicambivorans Ndbn-20.</title>
        <authorList>
            <person name="Na L."/>
        </authorList>
    </citation>
    <scope>NUCLEOTIDE SEQUENCE [LARGE SCALE GENOMIC DNA]</scope>
    <source>
        <strain evidence="1 2">Ndbn-20m</strain>
    </source>
</reference>
<dbReference type="EMBL" id="NWUF01000028">
    <property type="protein sequence ID" value="PCE40446.1"/>
    <property type="molecule type" value="Genomic_DNA"/>
</dbReference>
<organism evidence="1 2">
    <name type="scientific">Rhizorhabdus dicambivorans</name>
    <dbReference type="NCBI Taxonomy" id="1850238"/>
    <lineage>
        <taxon>Bacteria</taxon>
        <taxon>Pseudomonadati</taxon>
        <taxon>Pseudomonadota</taxon>
        <taxon>Alphaproteobacteria</taxon>
        <taxon>Sphingomonadales</taxon>
        <taxon>Sphingomonadaceae</taxon>
        <taxon>Rhizorhabdus</taxon>
    </lineage>
</organism>
<evidence type="ECO:0000313" key="2">
    <source>
        <dbReference type="Proteomes" id="UP000218934"/>
    </source>
</evidence>
<proteinExistence type="predicted"/>
<name>A0A2A4FRW5_9SPHN</name>
<sequence length="159" mass="17912">MITLDELIVFTDPSLCYLNKEGERLMDGLHSYGDGQPITLGKVVAAERYLSAFGSPTLHELRAPEMEEENESVMEARLPVKARWRGLTMVGIESQRTNFSDAWAYSFRFSEPFEHVRSTLNRAGFAFSADGKQAPGNSETAPTVELIRQKDQTSLDCWF</sequence>
<dbReference type="KEGG" id="rdi:CMV14_04855"/>
<dbReference type="Proteomes" id="UP000218934">
    <property type="component" value="Unassembled WGS sequence"/>
</dbReference>
<dbReference type="AlphaFoldDB" id="A0A2A4FRW5"/>
<evidence type="ECO:0000313" key="1">
    <source>
        <dbReference type="EMBL" id="PCE40446.1"/>
    </source>
</evidence>
<protein>
    <submittedName>
        <fullName evidence="1">Uncharacterized protein</fullName>
    </submittedName>
</protein>